<dbReference type="CDD" id="cd06222">
    <property type="entry name" value="RNase_H_like"/>
    <property type="match status" value="1"/>
</dbReference>
<sequence length="360" mass="40902">MEILQSLFDAATVKVILMIPLPQLPMADKLIWHYEPSSEYSVKPGYHVAASEFVRNLSTIPIIFDSRAWKALWALSVPPKLRFFLWRLIKGFLPVRDVLRDKELIEEEDVEGLLCPVCSHPKETLSHCFLECRIATELWELAGFGHLFHHLNSLHVAIGWRFLLLDVGLSRAEVTRLVFLYWRIWKGRCSSTYELIQFLPVSLLRQFNCQTAEWFSAQESGTARRRQHLPSPTACRNSTPPTIPSGFMLVHFDGATKESFGGAIGFVGFASQNVVSFAYGRSYAEVHDPFLIELLALRDAMRWCLSHSVTNVLFCGDAQVFIRMVSAKDSNHALGGAILNEVQVLRTSLARVLFHFAPRR</sequence>
<protein>
    <recommendedName>
        <fullName evidence="5">Reverse transcriptase zinc-binding domain-containing protein</fullName>
    </recommendedName>
</protein>
<dbReference type="Gene3D" id="3.30.420.10">
    <property type="entry name" value="Ribonuclease H-like superfamily/Ribonuclease H"/>
    <property type="match status" value="1"/>
</dbReference>
<dbReference type="AlphaFoldDB" id="A0AAV2DDV5"/>
<dbReference type="GO" id="GO:0003676">
    <property type="term" value="F:nucleic acid binding"/>
    <property type="evidence" value="ECO:0007669"/>
    <property type="project" value="InterPro"/>
</dbReference>
<dbReference type="EMBL" id="OZ034815">
    <property type="protein sequence ID" value="CAL1371368.1"/>
    <property type="molecule type" value="Genomic_DNA"/>
</dbReference>
<organism evidence="3 4">
    <name type="scientific">Linum trigynum</name>
    <dbReference type="NCBI Taxonomy" id="586398"/>
    <lineage>
        <taxon>Eukaryota</taxon>
        <taxon>Viridiplantae</taxon>
        <taxon>Streptophyta</taxon>
        <taxon>Embryophyta</taxon>
        <taxon>Tracheophyta</taxon>
        <taxon>Spermatophyta</taxon>
        <taxon>Magnoliopsida</taxon>
        <taxon>eudicotyledons</taxon>
        <taxon>Gunneridae</taxon>
        <taxon>Pentapetalae</taxon>
        <taxon>rosids</taxon>
        <taxon>fabids</taxon>
        <taxon>Malpighiales</taxon>
        <taxon>Linaceae</taxon>
        <taxon>Linum</taxon>
    </lineage>
</organism>
<feature type="domain" description="Reverse transcriptase zinc-binding" evidence="2">
    <location>
        <begin position="67"/>
        <end position="139"/>
    </location>
</feature>
<evidence type="ECO:0000259" key="1">
    <source>
        <dbReference type="Pfam" id="PF13456"/>
    </source>
</evidence>
<dbReference type="Pfam" id="PF13966">
    <property type="entry name" value="zf-RVT"/>
    <property type="match status" value="1"/>
</dbReference>
<keyword evidence="4" id="KW-1185">Reference proteome</keyword>
<dbReference type="Proteomes" id="UP001497516">
    <property type="component" value="Chromosome 2"/>
</dbReference>
<dbReference type="PANTHER" id="PTHR47074:SF75">
    <property type="entry name" value="RNASE H TYPE-1 DOMAIN-CONTAINING PROTEIN"/>
    <property type="match status" value="1"/>
</dbReference>
<evidence type="ECO:0008006" key="5">
    <source>
        <dbReference type="Google" id="ProtNLM"/>
    </source>
</evidence>
<evidence type="ECO:0000313" key="4">
    <source>
        <dbReference type="Proteomes" id="UP001497516"/>
    </source>
</evidence>
<accession>A0AAV2DDV5</accession>
<gene>
    <name evidence="3" type="ORF">LTRI10_LOCUS13439</name>
</gene>
<dbReference type="Pfam" id="PF13456">
    <property type="entry name" value="RVT_3"/>
    <property type="match status" value="1"/>
</dbReference>
<name>A0AAV2DDV5_9ROSI</name>
<dbReference type="InterPro" id="IPR036397">
    <property type="entry name" value="RNaseH_sf"/>
</dbReference>
<evidence type="ECO:0000259" key="2">
    <source>
        <dbReference type="Pfam" id="PF13966"/>
    </source>
</evidence>
<dbReference type="InterPro" id="IPR002156">
    <property type="entry name" value="RNaseH_domain"/>
</dbReference>
<dbReference type="InterPro" id="IPR052929">
    <property type="entry name" value="RNase_H-like_EbsB-rel"/>
</dbReference>
<dbReference type="GO" id="GO:0004523">
    <property type="term" value="F:RNA-DNA hybrid ribonuclease activity"/>
    <property type="evidence" value="ECO:0007669"/>
    <property type="project" value="InterPro"/>
</dbReference>
<dbReference type="InterPro" id="IPR044730">
    <property type="entry name" value="RNase_H-like_dom_plant"/>
</dbReference>
<feature type="domain" description="RNase H type-1" evidence="1">
    <location>
        <begin position="252"/>
        <end position="359"/>
    </location>
</feature>
<proteinExistence type="predicted"/>
<dbReference type="InterPro" id="IPR026960">
    <property type="entry name" value="RVT-Znf"/>
</dbReference>
<reference evidence="3 4" key="1">
    <citation type="submission" date="2024-04" db="EMBL/GenBank/DDBJ databases">
        <authorList>
            <person name="Fracassetti M."/>
        </authorList>
    </citation>
    <scope>NUCLEOTIDE SEQUENCE [LARGE SCALE GENOMIC DNA]</scope>
</reference>
<evidence type="ECO:0000313" key="3">
    <source>
        <dbReference type="EMBL" id="CAL1371368.1"/>
    </source>
</evidence>
<dbReference type="PANTHER" id="PTHR47074">
    <property type="entry name" value="BNAC02G40300D PROTEIN"/>
    <property type="match status" value="1"/>
</dbReference>